<dbReference type="OrthoDB" id="3725747at2"/>
<keyword evidence="4" id="KW-0474">Menaquinone biosynthesis</keyword>
<evidence type="ECO:0000256" key="2">
    <source>
        <dbReference type="ARBA" id="ARBA00022842"/>
    </source>
</evidence>
<dbReference type="SMART" id="SM00922">
    <property type="entry name" value="MR_MLE"/>
    <property type="match status" value="1"/>
</dbReference>
<feature type="active site" description="Proton donor" evidence="4">
    <location>
        <position position="135"/>
    </location>
</feature>
<keyword evidence="3 4" id="KW-0456">Lyase</keyword>
<dbReference type="SFLD" id="SFLDG00180">
    <property type="entry name" value="muconate_cycloisomerase"/>
    <property type="match status" value="1"/>
</dbReference>
<dbReference type="Pfam" id="PF21508">
    <property type="entry name" value="MenC_N"/>
    <property type="match status" value="1"/>
</dbReference>
<evidence type="ECO:0000313" key="8">
    <source>
        <dbReference type="Proteomes" id="UP000235828"/>
    </source>
</evidence>
<dbReference type="CDD" id="cd03320">
    <property type="entry name" value="OSBS"/>
    <property type="match status" value="1"/>
</dbReference>
<dbReference type="InterPro" id="IPR029017">
    <property type="entry name" value="Enolase-like_N"/>
</dbReference>
<evidence type="ECO:0000256" key="5">
    <source>
        <dbReference type="NCBIfam" id="TIGR01927"/>
    </source>
</evidence>
<gene>
    <name evidence="4 7" type="primary">menC</name>
    <name evidence="7" type="ORF">VTAP4600_A1982</name>
</gene>
<comment type="similarity">
    <text evidence="4">Belongs to the mandelate racemase/muconate lactonizing enzyme family. MenC type 1 subfamily.</text>
</comment>
<dbReference type="EC" id="4.2.1.113" evidence="4 5"/>
<dbReference type="EMBL" id="LT960611">
    <property type="protein sequence ID" value="SON49961.1"/>
    <property type="molecule type" value="Genomic_DNA"/>
</dbReference>
<dbReference type="SUPFAM" id="SSF51604">
    <property type="entry name" value="Enolase C-terminal domain-like"/>
    <property type="match status" value="1"/>
</dbReference>
<dbReference type="PANTHER" id="PTHR48073">
    <property type="entry name" value="O-SUCCINYLBENZOATE SYNTHASE-RELATED"/>
    <property type="match status" value="1"/>
</dbReference>
<dbReference type="InterPro" id="IPR029065">
    <property type="entry name" value="Enolase_C-like"/>
</dbReference>
<dbReference type="RefSeq" id="WP_102522538.1">
    <property type="nucleotide sequence ID" value="NZ_LT960611.1"/>
</dbReference>
<feature type="domain" description="Mandelate racemase/muconate lactonizing enzyme C-terminal" evidence="6">
    <location>
        <begin position="116"/>
        <end position="211"/>
    </location>
</feature>
<dbReference type="InterPro" id="IPR036849">
    <property type="entry name" value="Enolase-like_C_sf"/>
</dbReference>
<comment type="cofactor">
    <cofactor evidence="4">
        <name>a divalent metal cation</name>
        <dbReference type="ChEBI" id="CHEBI:60240"/>
    </cofactor>
</comment>
<dbReference type="SFLD" id="SFLDF00009">
    <property type="entry name" value="o-succinylbenzoate_synthase"/>
    <property type="match status" value="1"/>
</dbReference>
<evidence type="ECO:0000256" key="3">
    <source>
        <dbReference type="ARBA" id="ARBA00023239"/>
    </source>
</evidence>
<organism evidence="7 8">
    <name type="scientific">Vibrio tapetis subsp. tapetis</name>
    <dbReference type="NCBI Taxonomy" id="1671868"/>
    <lineage>
        <taxon>Bacteria</taxon>
        <taxon>Pseudomonadati</taxon>
        <taxon>Pseudomonadota</taxon>
        <taxon>Gammaproteobacteria</taxon>
        <taxon>Vibrionales</taxon>
        <taxon>Vibrionaceae</taxon>
        <taxon>Vibrio</taxon>
    </lineage>
</organism>
<feature type="binding site" evidence="4">
    <location>
        <position position="163"/>
    </location>
    <ligand>
        <name>Mg(2+)</name>
        <dbReference type="ChEBI" id="CHEBI:18420"/>
    </ligand>
</feature>
<dbReference type="UniPathway" id="UPA00079"/>
<comment type="pathway">
    <text evidence="4">Quinol/quinone metabolism; 1,4-dihydroxy-2-naphthoate biosynthesis; 1,4-dihydroxy-2-naphthoate from chorismate: step 4/7.</text>
</comment>
<comment type="catalytic activity">
    <reaction evidence="4">
        <text>(1R,6R)-6-hydroxy-2-succinyl-cyclohexa-2,4-diene-1-carboxylate = 2-succinylbenzoate + H2O</text>
        <dbReference type="Rhea" id="RHEA:10196"/>
        <dbReference type="ChEBI" id="CHEBI:15377"/>
        <dbReference type="ChEBI" id="CHEBI:18325"/>
        <dbReference type="ChEBI" id="CHEBI:58689"/>
        <dbReference type="EC" id="4.2.1.113"/>
    </reaction>
</comment>
<dbReference type="KEGG" id="vta:A1982"/>
<name>A0A2N8ZDG7_9VIBR</name>
<dbReference type="PANTHER" id="PTHR48073:SF2">
    <property type="entry name" value="O-SUCCINYLBENZOATE SYNTHASE"/>
    <property type="match status" value="1"/>
</dbReference>
<reference evidence="7 8" key="1">
    <citation type="submission" date="2017-10" db="EMBL/GenBank/DDBJ databases">
        <authorList>
            <person name="Banno H."/>
            <person name="Chua N.-H."/>
        </authorList>
    </citation>
    <scope>NUCLEOTIDE SEQUENCE [LARGE SCALE GENOMIC DNA]</scope>
    <source>
        <strain evidence="7">Vibrio tapetis CECT4600</strain>
    </source>
</reference>
<dbReference type="UniPathway" id="UPA01057">
    <property type="reaction ID" value="UER00165"/>
</dbReference>
<dbReference type="Pfam" id="PF13378">
    <property type="entry name" value="MR_MLE_C"/>
    <property type="match status" value="1"/>
</dbReference>
<dbReference type="InterPro" id="IPR013342">
    <property type="entry name" value="Mandelate_racemase_C"/>
</dbReference>
<dbReference type="GO" id="GO:0000287">
    <property type="term" value="F:magnesium ion binding"/>
    <property type="evidence" value="ECO:0007669"/>
    <property type="project" value="UniProtKB-UniRule"/>
</dbReference>
<comment type="function">
    <text evidence="4">Converts 2-succinyl-6-hydroxy-2,4-cyclohexadiene-1-carboxylate (SHCHC) to 2-succinylbenzoate (OSB).</text>
</comment>
<dbReference type="Gene3D" id="3.20.20.120">
    <property type="entry name" value="Enolase-like C-terminal domain"/>
    <property type="match status" value="1"/>
</dbReference>
<dbReference type="InterPro" id="IPR041338">
    <property type="entry name" value="OSBS_N"/>
</dbReference>
<evidence type="ECO:0000313" key="7">
    <source>
        <dbReference type="EMBL" id="SON49961.1"/>
    </source>
</evidence>
<dbReference type="GO" id="GO:0043748">
    <property type="term" value="F:O-succinylbenzoate synthase activity"/>
    <property type="evidence" value="ECO:0007669"/>
    <property type="project" value="UniProtKB-EC"/>
</dbReference>
<keyword evidence="2 4" id="KW-0460">Magnesium</keyword>
<accession>A0A2N8ZDG7</accession>
<feature type="active site" description="Proton acceptor" evidence="4">
    <location>
        <position position="241"/>
    </location>
</feature>
<dbReference type="SUPFAM" id="SSF54826">
    <property type="entry name" value="Enolase N-terminal domain-like"/>
    <property type="match status" value="1"/>
</dbReference>
<sequence length="328" mass="36327">MRQVKLYRYKLPMDSGVVLRDQRLSEREGYIVELCQDGKIGRGEIAPLAGFSVESLSEAGQQAQSQLELWQTGQEFDYAGLHPSVAFGLSAAIMELSDGLPIDGAYQVAPLCVGDPDELIPVLNDMPGEKVAKIKVGLYEPIRDGMLVNLFLESIPELTLRLDANRAWTPEKAHKFAQYINPSYRQRIVYLEEPCQQPGDSFSLAIDTGIAIAWDETLQEAVRRPDFKLADLTGAKTIVIKPTLIGSIDRCVDLVTQAKKLGMKAVISSSIESSLGLCQLARMAKWLTPDQLPGLDTLNMFQVQLDVAWPKSQLPLLTLDSQELVYYA</sequence>
<protein>
    <recommendedName>
        <fullName evidence="4 5">o-succinylbenzoate synthase</fullName>
        <shortName evidence="4">OSB synthase</shortName>
        <shortName evidence="4">OSBS</shortName>
        <ecNumber evidence="4 5">4.2.1.113</ecNumber>
    </recommendedName>
    <alternativeName>
        <fullName evidence="4">4-(2'-carboxyphenyl)-4-oxybutyric acid synthase</fullName>
    </alternativeName>
    <alternativeName>
        <fullName evidence="4">o-succinylbenzoic acid synthase</fullName>
    </alternativeName>
</protein>
<dbReference type="SFLD" id="SFLDS00001">
    <property type="entry name" value="Enolase"/>
    <property type="match status" value="1"/>
</dbReference>
<evidence type="ECO:0000256" key="1">
    <source>
        <dbReference type="ARBA" id="ARBA00022723"/>
    </source>
</evidence>
<keyword evidence="1 4" id="KW-0479">Metal-binding</keyword>
<feature type="binding site" evidence="4">
    <location>
        <position position="215"/>
    </location>
    <ligand>
        <name>Mg(2+)</name>
        <dbReference type="ChEBI" id="CHEBI:18420"/>
    </ligand>
</feature>
<evidence type="ECO:0000256" key="4">
    <source>
        <dbReference type="HAMAP-Rule" id="MF_00470"/>
    </source>
</evidence>
<proteinExistence type="inferred from homology"/>
<keyword evidence="8" id="KW-1185">Reference proteome</keyword>
<dbReference type="InterPro" id="IPR010196">
    <property type="entry name" value="OSB_synthase_MenC1"/>
</dbReference>
<dbReference type="GO" id="GO:0009234">
    <property type="term" value="P:menaquinone biosynthetic process"/>
    <property type="evidence" value="ECO:0007669"/>
    <property type="project" value="UniProtKB-UniRule"/>
</dbReference>
<evidence type="ECO:0000259" key="6">
    <source>
        <dbReference type="SMART" id="SM00922"/>
    </source>
</evidence>
<dbReference type="NCBIfam" id="NF003473">
    <property type="entry name" value="PRK05105.1"/>
    <property type="match status" value="1"/>
</dbReference>
<dbReference type="AlphaFoldDB" id="A0A2N8ZDG7"/>
<dbReference type="Gene3D" id="3.30.390.10">
    <property type="entry name" value="Enolase-like, N-terminal domain"/>
    <property type="match status" value="1"/>
</dbReference>
<dbReference type="NCBIfam" id="TIGR01927">
    <property type="entry name" value="menC_gam_Gplu"/>
    <property type="match status" value="1"/>
</dbReference>
<comment type="pathway">
    <text evidence="4">Quinol/quinone metabolism; menaquinone biosynthesis.</text>
</comment>
<feature type="binding site" evidence="4">
    <location>
        <position position="192"/>
    </location>
    <ligand>
        <name>Mg(2+)</name>
        <dbReference type="ChEBI" id="CHEBI:18420"/>
    </ligand>
</feature>
<dbReference type="Proteomes" id="UP000235828">
    <property type="component" value="Chromosome A"/>
</dbReference>
<dbReference type="HAMAP" id="MF_00470">
    <property type="entry name" value="MenC_1"/>
    <property type="match status" value="1"/>
</dbReference>